<evidence type="ECO:0000313" key="4">
    <source>
        <dbReference type="Proteomes" id="UP000481252"/>
    </source>
</evidence>
<dbReference type="InterPro" id="IPR023393">
    <property type="entry name" value="START-like_dom_sf"/>
</dbReference>
<sequence length="160" mass="18039">MTQATSLKEKPGHELLITRVFDAPRSLVYRVWTTPEHLFRWWGPKDFTAPSIAMDFRPGGAYRATIRSPEGNDHIMAGIYQEIVEAERIVFTFAWETDGERGLETLITVTFADQGGKTKLTFHQAPFDTAENRDSHNEGWGQCLDRLAAYLSVGDHAGLL</sequence>
<proteinExistence type="inferred from homology"/>
<dbReference type="AlphaFoldDB" id="A0A7C9R9G8"/>
<evidence type="ECO:0000256" key="1">
    <source>
        <dbReference type="ARBA" id="ARBA00006817"/>
    </source>
</evidence>
<dbReference type="Pfam" id="PF08327">
    <property type="entry name" value="AHSA1"/>
    <property type="match status" value="1"/>
</dbReference>
<gene>
    <name evidence="3" type="ORF">G6N74_19070</name>
</gene>
<reference evidence="3 4" key="1">
    <citation type="submission" date="2020-02" db="EMBL/GenBank/DDBJ databases">
        <title>Genome sequence of the type strain CGMCC 1.15528 of Mesorhizobium zhangyense.</title>
        <authorList>
            <person name="Gao J."/>
            <person name="Sun J."/>
        </authorList>
    </citation>
    <scope>NUCLEOTIDE SEQUENCE [LARGE SCALE GENOMIC DNA]</scope>
    <source>
        <strain evidence="3 4">CGMCC 1.15528</strain>
    </source>
</reference>
<dbReference type="SUPFAM" id="SSF55961">
    <property type="entry name" value="Bet v1-like"/>
    <property type="match status" value="1"/>
</dbReference>
<dbReference type="Gene3D" id="3.30.530.20">
    <property type="match status" value="1"/>
</dbReference>
<organism evidence="3 4">
    <name type="scientific">Mesorhizobium zhangyense</name>
    <dbReference type="NCBI Taxonomy" id="1776730"/>
    <lineage>
        <taxon>Bacteria</taxon>
        <taxon>Pseudomonadati</taxon>
        <taxon>Pseudomonadota</taxon>
        <taxon>Alphaproteobacteria</taxon>
        <taxon>Hyphomicrobiales</taxon>
        <taxon>Phyllobacteriaceae</taxon>
        <taxon>Mesorhizobium</taxon>
    </lineage>
</organism>
<dbReference type="Proteomes" id="UP000481252">
    <property type="component" value="Unassembled WGS sequence"/>
</dbReference>
<dbReference type="RefSeq" id="WP_165119534.1">
    <property type="nucleotide sequence ID" value="NZ_JAAKZG010000008.1"/>
</dbReference>
<name>A0A7C9R9G8_9HYPH</name>
<evidence type="ECO:0000259" key="2">
    <source>
        <dbReference type="Pfam" id="PF08327"/>
    </source>
</evidence>
<comment type="similarity">
    <text evidence="1">Belongs to the AHA1 family.</text>
</comment>
<evidence type="ECO:0000313" key="3">
    <source>
        <dbReference type="EMBL" id="NGN43176.1"/>
    </source>
</evidence>
<keyword evidence="4" id="KW-1185">Reference proteome</keyword>
<dbReference type="EMBL" id="JAAKZG010000008">
    <property type="protein sequence ID" value="NGN43176.1"/>
    <property type="molecule type" value="Genomic_DNA"/>
</dbReference>
<protein>
    <submittedName>
        <fullName evidence="3">SRPBCC domain-containing protein</fullName>
    </submittedName>
</protein>
<feature type="domain" description="Activator of Hsp90 ATPase homologue 1/2-like C-terminal" evidence="2">
    <location>
        <begin position="22"/>
        <end position="151"/>
    </location>
</feature>
<accession>A0A7C9R9G8</accession>
<comment type="caution">
    <text evidence="3">The sequence shown here is derived from an EMBL/GenBank/DDBJ whole genome shotgun (WGS) entry which is preliminary data.</text>
</comment>
<dbReference type="InterPro" id="IPR013538">
    <property type="entry name" value="ASHA1/2-like_C"/>
</dbReference>